<evidence type="ECO:0000313" key="2">
    <source>
        <dbReference type="Proteomes" id="UP000688137"/>
    </source>
</evidence>
<keyword evidence="2" id="KW-1185">Reference proteome</keyword>
<comment type="caution">
    <text evidence="1">The sequence shown here is derived from an EMBL/GenBank/DDBJ whole genome shotgun (WGS) entry which is preliminary data.</text>
</comment>
<proteinExistence type="predicted"/>
<accession>A0A8S1NZ73</accession>
<reference evidence="1" key="1">
    <citation type="submission" date="2021-01" db="EMBL/GenBank/DDBJ databases">
        <authorList>
            <consortium name="Genoscope - CEA"/>
            <person name="William W."/>
        </authorList>
    </citation>
    <scope>NUCLEOTIDE SEQUENCE</scope>
</reference>
<evidence type="ECO:0000313" key="1">
    <source>
        <dbReference type="EMBL" id="CAD8096909.1"/>
    </source>
</evidence>
<dbReference type="AlphaFoldDB" id="A0A8S1NZ73"/>
<name>A0A8S1NZ73_PARPR</name>
<dbReference type="OMA" id="CEWFDAC"/>
<dbReference type="Proteomes" id="UP000688137">
    <property type="component" value="Unassembled WGS sequence"/>
</dbReference>
<dbReference type="EMBL" id="CAJJDM010000105">
    <property type="protein sequence ID" value="CAD8096909.1"/>
    <property type="molecule type" value="Genomic_DNA"/>
</dbReference>
<protein>
    <submittedName>
        <fullName evidence="1">Uncharacterized protein</fullName>
    </submittedName>
</protein>
<organism evidence="1 2">
    <name type="scientific">Paramecium primaurelia</name>
    <dbReference type="NCBI Taxonomy" id="5886"/>
    <lineage>
        <taxon>Eukaryota</taxon>
        <taxon>Sar</taxon>
        <taxon>Alveolata</taxon>
        <taxon>Ciliophora</taxon>
        <taxon>Intramacronucleata</taxon>
        <taxon>Oligohymenophorea</taxon>
        <taxon>Peniculida</taxon>
        <taxon>Parameciidae</taxon>
        <taxon>Paramecium</taxon>
    </lineage>
</organism>
<gene>
    <name evidence="1" type="ORF">PPRIM_AZ9-3.1.T1020163</name>
</gene>
<sequence length="452" mass="54005">MRSFPLRFIAQRTTQLFRSNQSLFKLMPSRIIRYHYSQEFIHNNNNNNNQDQSKNENKTIDIQPQYMIELFQKLIVLRKEELTEINQENMVTTLEQLVPFIENFNIHQLEYFLILANEIMTVDNKLTDKLYEQNKHLLYSEQSDFNQSLKILALLTENPLEEQQLENIIKMIFTILEIPDLDSSTLAYSIYVYGLIVKQYKIESTEFFQSITRHLKKIDQDYVEIMNKDKKDSQFINFTQQDLQLLALGLHLGGCQNTDLSKYISIKAQSIFIEISNLILISKFLLKQEIINEEFLIFFKQQLEKSKNQIQSDDILQLIIAIKQMKQPDQEILEFIIKEFLRTKDQFNLGDKAFLYQKMAQMHCKSQELWNQFGLEIQEITDKCEWFDACFMFYCIFDIFEYLPQNCQEHIFNYIIGHQNEIDGEMKELLFQKLQEKGIITDKDIEDSKQYK</sequence>